<evidence type="ECO:0000313" key="2">
    <source>
        <dbReference type="Proteomes" id="UP001302120"/>
    </source>
</evidence>
<comment type="caution">
    <text evidence="1">The sequence shown here is derived from an EMBL/GenBank/DDBJ whole genome shotgun (WGS) entry which is preliminary data.</text>
</comment>
<dbReference type="NCBIfam" id="TIGR01451">
    <property type="entry name" value="B_ant_repeat"/>
    <property type="match status" value="1"/>
</dbReference>
<dbReference type="InterPro" id="IPR014468">
    <property type="entry name" value="UCP014979"/>
</dbReference>
<evidence type="ECO:0008006" key="3">
    <source>
        <dbReference type="Google" id="ProtNLM"/>
    </source>
</evidence>
<dbReference type="Proteomes" id="UP001302120">
    <property type="component" value="Unassembled WGS sequence"/>
</dbReference>
<protein>
    <recommendedName>
        <fullName evidence="3">DUF11 domain-containing protein</fullName>
    </recommendedName>
</protein>
<dbReference type="RefSeq" id="WP_323194744.1">
    <property type="nucleotide sequence ID" value="NZ_JAYGHG010000003.1"/>
</dbReference>
<keyword evidence="2" id="KW-1185">Reference proteome</keyword>
<accession>A0ABU5UA67</accession>
<dbReference type="PIRSF" id="PIRSF014979">
    <property type="entry name" value="UCP014979"/>
    <property type="match status" value="1"/>
</dbReference>
<organism evidence="1 2">
    <name type="scientific">Nodularia harveyana UHCC-0300</name>
    <dbReference type="NCBI Taxonomy" id="2974287"/>
    <lineage>
        <taxon>Bacteria</taxon>
        <taxon>Bacillati</taxon>
        <taxon>Cyanobacteriota</taxon>
        <taxon>Cyanophyceae</taxon>
        <taxon>Nostocales</taxon>
        <taxon>Nodulariaceae</taxon>
        <taxon>Nodularia</taxon>
    </lineage>
</organism>
<dbReference type="InterPro" id="IPR047589">
    <property type="entry name" value="DUF11_rpt"/>
</dbReference>
<dbReference type="EMBL" id="JAYGHG010000003">
    <property type="protein sequence ID" value="MEA5580402.1"/>
    <property type="molecule type" value="Genomic_DNA"/>
</dbReference>
<reference evidence="1 2" key="1">
    <citation type="submission" date="2023-12" db="EMBL/GenBank/DDBJ databases">
        <title>Baltic Sea Cyanobacteria.</title>
        <authorList>
            <person name="Delbaje E."/>
            <person name="Fewer D.P."/>
            <person name="Shishido T.K."/>
        </authorList>
    </citation>
    <scope>NUCLEOTIDE SEQUENCE [LARGE SCALE GENOMIC DNA]</scope>
    <source>
        <strain evidence="1 2">UHCC-0300</strain>
    </source>
</reference>
<gene>
    <name evidence="1" type="ORF">VB620_03485</name>
</gene>
<evidence type="ECO:0000313" key="1">
    <source>
        <dbReference type="EMBL" id="MEA5580402.1"/>
    </source>
</evidence>
<name>A0ABU5UA67_9CYAN</name>
<sequence>MKRFSIVGLGAIALIATVPFVGNIPVLGNLGESGIAIAQNAKKGQVQLRLEAEKQVTTEDQQGKQVKKWQLLQGKATVQPGDVLRYTLKGENTGDRPVKNLTLNQPIPQGMVYVLKSAKTDVSANSKITYSIDGGRSFVDQPTVKVTLPNGNVEVKPAPATAYTHIRLYLPVVNAKTTVTANYQVQVR</sequence>
<proteinExistence type="predicted"/>